<evidence type="ECO:0000259" key="1">
    <source>
        <dbReference type="PROSITE" id="PS50943"/>
    </source>
</evidence>
<dbReference type="InterPro" id="IPR001387">
    <property type="entry name" value="Cro/C1-type_HTH"/>
</dbReference>
<dbReference type="Pfam" id="PF13560">
    <property type="entry name" value="HTH_31"/>
    <property type="match status" value="1"/>
</dbReference>
<gene>
    <name evidence="2" type="ORF">ACFP1Z_03005</name>
</gene>
<organism evidence="2 3">
    <name type="scientific">Streptomyces gamaensis</name>
    <dbReference type="NCBI Taxonomy" id="1763542"/>
    <lineage>
        <taxon>Bacteria</taxon>
        <taxon>Bacillati</taxon>
        <taxon>Actinomycetota</taxon>
        <taxon>Actinomycetes</taxon>
        <taxon>Kitasatosporales</taxon>
        <taxon>Streptomycetaceae</taxon>
        <taxon>Streptomyces</taxon>
    </lineage>
</organism>
<protein>
    <submittedName>
        <fullName evidence="2">Helix-turn-helix domain-containing protein</fullName>
    </submittedName>
</protein>
<dbReference type="InterPro" id="IPR043917">
    <property type="entry name" value="DUF5753"/>
</dbReference>
<dbReference type="CDD" id="cd00093">
    <property type="entry name" value="HTH_XRE"/>
    <property type="match status" value="1"/>
</dbReference>
<reference evidence="3" key="1">
    <citation type="journal article" date="2019" name="Int. J. Syst. Evol. Microbiol.">
        <title>The Global Catalogue of Microorganisms (GCM) 10K type strain sequencing project: providing services to taxonomists for standard genome sequencing and annotation.</title>
        <authorList>
            <consortium name="The Broad Institute Genomics Platform"/>
            <consortium name="The Broad Institute Genome Sequencing Center for Infectious Disease"/>
            <person name="Wu L."/>
            <person name="Ma J."/>
        </authorList>
    </citation>
    <scope>NUCLEOTIDE SEQUENCE [LARGE SCALE GENOMIC DNA]</scope>
    <source>
        <strain evidence="3">CGMCC 4.7304</strain>
    </source>
</reference>
<dbReference type="Pfam" id="PF19054">
    <property type="entry name" value="DUF5753"/>
    <property type="match status" value="1"/>
</dbReference>
<comment type="caution">
    <text evidence="2">The sequence shown here is derived from an EMBL/GenBank/DDBJ whole genome shotgun (WGS) entry which is preliminary data.</text>
</comment>
<dbReference type="Proteomes" id="UP001596083">
    <property type="component" value="Unassembled WGS sequence"/>
</dbReference>
<feature type="domain" description="HTH cro/C1-type" evidence="1">
    <location>
        <begin position="18"/>
        <end position="72"/>
    </location>
</feature>
<evidence type="ECO:0000313" key="2">
    <source>
        <dbReference type="EMBL" id="MFC5719153.1"/>
    </source>
</evidence>
<dbReference type="Gene3D" id="1.10.260.40">
    <property type="entry name" value="lambda repressor-like DNA-binding domains"/>
    <property type="match status" value="1"/>
</dbReference>
<dbReference type="InterPro" id="IPR010982">
    <property type="entry name" value="Lambda_DNA-bd_dom_sf"/>
</dbReference>
<dbReference type="EMBL" id="JBHSPB010000002">
    <property type="protein sequence ID" value="MFC5719153.1"/>
    <property type="molecule type" value="Genomic_DNA"/>
</dbReference>
<keyword evidence="3" id="KW-1185">Reference proteome</keyword>
<dbReference type="SUPFAM" id="SSF47413">
    <property type="entry name" value="lambda repressor-like DNA-binding domains"/>
    <property type="match status" value="1"/>
</dbReference>
<evidence type="ECO:0000313" key="3">
    <source>
        <dbReference type="Proteomes" id="UP001596083"/>
    </source>
</evidence>
<name>A0ABW0YUU1_9ACTN</name>
<dbReference type="PROSITE" id="PS50943">
    <property type="entry name" value="HTH_CROC1"/>
    <property type="match status" value="1"/>
</dbReference>
<proteinExistence type="predicted"/>
<sequence>MAQSDMPTVRSRRLGGELRRLRNAKGIGIAEVARRLECGQPKISQIENGKRGIRQIDLTLLLDMYEVTDESFRRSLKQLARDIHKVDWWSVQGPLLGDSMREFFMLEADSELVRAYEPVMIPGLLQTEMYMRHVFTQARSEEEVEPLVSARMKRKDLLDNHPDFRFCVVIDQLALRRIPGPRSEVVAQLECLIEAGRRPNVMIQVMPLKTKLPADQYVPYSLMRLRGEAPIEVVWLEHTAGGTLLEQASDVQVYARAWAELTAAALPPADSRSCIRELIKESGP</sequence>
<dbReference type="SMART" id="SM00530">
    <property type="entry name" value="HTH_XRE"/>
    <property type="match status" value="1"/>
</dbReference>
<dbReference type="RefSeq" id="WP_390314160.1">
    <property type="nucleotide sequence ID" value="NZ_JBHSPB010000002.1"/>
</dbReference>
<accession>A0ABW0YUU1</accession>